<dbReference type="PROSITE" id="PS50893">
    <property type="entry name" value="ABC_TRANSPORTER_2"/>
    <property type="match status" value="1"/>
</dbReference>
<dbReference type="SMART" id="SM00382">
    <property type="entry name" value="AAA"/>
    <property type="match status" value="1"/>
</dbReference>
<evidence type="ECO:0000256" key="2">
    <source>
        <dbReference type="ARBA" id="ARBA00022741"/>
    </source>
</evidence>
<keyword evidence="3 6" id="KW-0067">ATP-binding</keyword>
<dbReference type="RefSeq" id="WP_210053359.1">
    <property type="nucleotide sequence ID" value="NZ_JAGIOB010000001.1"/>
</dbReference>
<dbReference type="EMBL" id="JAGIOB010000001">
    <property type="protein sequence ID" value="MBP2415964.1"/>
    <property type="molecule type" value="Genomic_DNA"/>
</dbReference>
<dbReference type="SUPFAM" id="SSF52540">
    <property type="entry name" value="P-loop containing nucleoside triphosphate hydrolases"/>
    <property type="match status" value="1"/>
</dbReference>
<feature type="compositionally biased region" description="Basic and acidic residues" evidence="4">
    <location>
        <begin position="243"/>
        <end position="259"/>
    </location>
</feature>
<evidence type="ECO:0000256" key="1">
    <source>
        <dbReference type="ARBA" id="ARBA00022448"/>
    </source>
</evidence>
<gene>
    <name evidence="6" type="ORF">JOF54_000886</name>
</gene>
<dbReference type="EC" id="3.6.3.-" evidence="6"/>
<name>A0ABS4Z4R7_9ACTN</name>
<keyword evidence="6" id="KW-0378">Hydrolase</keyword>
<dbReference type="PANTHER" id="PTHR42734">
    <property type="entry name" value="METAL TRANSPORT SYSTEM ATP-BINDING PROTEIN TM_0124-RELATED"/>
    <property type="match status" value="1"/>
</dbReference>
<dbReference type="InterPro" id="IPR003593">
    <property type="entry name" value="AAA+_ATPase"/>
</dbReference>
<organism evidence="6 7">
    <name type="scientific">Microlunatus capsulatus</name>
    <dbReference type="NCBI Taxonomy" id="99117"/>
    <lineage>
        <taxon>Bacteria</taxon>
        <taxon>Bacillati</taxon>
        <taxon>Actinomycetota</taxon>
        <taxon>Actinomycetes</taxon>
        <taxon>Propionibacteriales</taxon>
        <taxon>Propionibacteriaceae</taxon>
        <taxon>Microlunatus</taxon>
    </lineage>
</organism>
<evidence type="ECO:0000313" key="7">
    <source>
        <dbReference type="Proteomes" id="UP000758168"/>
    </source>
</evidence>
<dbReference type="InterPro" id="IPR050153">
    <property type="entry name" value="Metal_Ion_Import_ABC"/>
</dbReference>
<dbReference type="InterPro" id="IPR017871">
    <property type="entry name" value="ABC_transporter-like_CS"/>
</dbReference>
<dbReference type="InterPro" id="IPR003439">
    <property type="entry name" value="ABC_transporter-like_ATP-bd"/>
</dbReference>
<dbReference type="Gene3D" id="3.40.50.300">
    <property type="entry name" value="P-loop containing nucleotide triphosphate hydrolases"/>
    <property type="match status" value="1"/>
</dbReference>
<reference evidence="6 7" key="1">
    <citation type="submission" date="2021-03" db="EMBL/GenBank/DDBJ databases">
        <title>Sequencing the genomes of 1000 actinobacteria strains.</title>
        <authorList>
            <person name="Klenk H.-P."/>
        </authorList>
    </citation>
    <scope>NUCLEOTIDE SEQUENCE [LARGE SCALE GENOMIC DNA]</scope>
    <source>
        <strain evidence="6 7">DSM 12936</strain>
    </source>
</reference>
<keyword evidence="1" id="KW-0813">Transport</keyword>
<keyword evidence="2" id="KW-0547">Nucleotide-binding</keyword>
<evidence type="ECO:0000259" key="5">
    <source>
        <dbReference type="PROSITE" id="PS50893"/>
    </source>
</evidence>
<sequence>MLLGDGAPVTGDASAPVLRASDVSVELGGLPVLRGVDLAVRPGEVVALLGGNGSGKSTLVRALLGLVPLTRGSVELFGTPLRRFRSWGDVGYVPQRSAAAPAGAKVREVVASGRLAHRRPFVPPRAADRAAVAAALAAVDLTERAGDDLGVLSGGQQQRVLIARALATEPRLLVLDEPTAGVDLAHQEVLTQVLADLVAAGTAVLVVLHDVGSLGALVDRGVVLREGRVALDGPLASLEARLHPPGHEHHEPEPVDPHWLDGTVIR</sequence>
<accession>A0ABS4Z4R7</accession>
<dbReference type="PROSITE" id="PS00211">
    <property type="entry name" value="ABC_TRANSPORTER_1"/>
    <property type="match status" value="1"/>
</dbReference>
<keyword evidence="7" id="KW-1185">Reference proteome</keyword>
<comment type="caution">
    <text evidence="6">The sequence shown here is derived from an EMBL/GenBank/DDBJ whole genome shotgun (WGS) entry which is preliminary data.</text>
</comment>
<dbReference type="GO" id="GO:0005524">
    <property type="term" value="F:ATP binding"/>
    <property type="evidence" value="ECO:0007669"/>
    <property type="project" value="UniProtKB-KW"/>
</dbReference>
<dbReference type="InterPro" id="IPR027417">
    <property type="entry name" value="P-loop_NTPase"/>
</dbReference>
<proteinExistence type="predicted"/>
<evidence type="ECO:0000256" key="3">
    <source>
        <dbReference type="ARBA" id="ARBA00022840"/>
    </source>
</evidence>
<feature type="region of interest" description="Disordered" evidence="4">
    <location>
        <begin position="243"/>
        <end position="266"/>
    </location>
</feature>
<feature type="domain" description="ABC transporter" evidence="5">
    <location>
        <begin position="18"/>
        <end position="251"/>
    </location>
</feature>
<evidence type="ECO:0000313" key="6">
    <source>
        <dbReference type="EMBL" id="MBP2415964.1"/>
    </source>
</evidence>
<dbReference type="Proteomes" id="UP000758168">
    <property type="component" value="Unassembled WGS sequence"/>
</dbReference>
<dbReference type="GO" id="GO:0016787">
    <property type="term" value="F:hydrolase activity"/>
    <property type="evidence" value="ECO:0007669"/>
    <property type="project" value="UniProtKB-KW"/>
</dbReference>
<evidence type="ECO:0000256" key="4">
    <source>
        <dbReference type="SAM" id="MobiDB-lite"/>
    </source>
</evidence>
<dbReference type="Pfam" id="PF00005">
    <property type="entry name" value="ABC_tran"/>
    <property type="match status" value="1"/>
</dbReference>
<protein>
    <submittedName>
        <fullName evidence="6">Zinc transport system ATP-binding protein</fullName>
        <ecNumber evidence="6">3.6.3.-</ecNumber>
    </submittedName>
</protein>